<protein>
    <submittedName>
        <fullName evidence="7">N-acyl homoserine lactonase family protein</fullName>
    </submittedName>
</protein>
<dbReference type="InterPro" id="IPR036866">
    <property type="entry name" value="RibonucZ/Hydroxyglut_hydro"/>
</dbReference>
<dbReference type="SMART" id="SM00849">
    <property type="entry name" value="Lactamase_B"/>
    <property type="match status" value="1"/>
</dbReference>
<evidence type="ECO:0000256" key="3">
    <source>
        <dbReference type="ARBA" id="ARBA00022723"/>
    </source>
</evidence>
<dbReference type="PANTHER" id="PTHR42978">
    <property type="entry name" value="QUORUM-QUENCHING LACTONASE YTNP-RELATED-RELATED"/>
    <property type="match status" value="1"/>
</dbReference>
<evidence type="ECO:0000256" key="1">
    <source>
        <dbReference type="ARBA" id="ARBA00001947"/>
    </source>
</evidence>
<dbReference type="InterPro" id="IPR051013">
    <property type="entry name" value="MBL_superfamily_lactonases"/>
</dbReference>
<evidence type="ECO:0000256" key="4">
    <source>
        <dbReference type="ARBA" id="ARBA00022801"/>
    </source>
</evidence>
<evidence type="ECO:0000313" key="8">
    <source>
        <dbReference type="Proteomes" id="UP000831880"/>
    </source>
</evidence>
<keyword evidence="4" id="KW-0378">Hydrolase</keyword>
<sequence>MKLFLMKVGKVRPPQKHSSEELPVPAYLIETDSNEYILIDTGLSQSLVGKYRHTPYLPHIMDEPDYVGHQLATLGITPQDIRYVICTHFDPDHAGNLASFKNSEIVVQRRLYHAAIKGEVDRFRMTEDQWGASGIRFLLLDGDTEIVPGVTLLESSGHAPGHQSVLINLPHTGPVLLAIDAIPSQNHTDPATRPIEPFDIDESLVRESTKKLSGIKQSEHVALTIYGHDFEQWQNLRLSPDFYD</sequence>
<keyword evidence="8" id="KW-1185">Reference proteome</keyword>
<feature type="domain" description="Metallo-beta-lactamase" evidence="6">
    <location>
        <begin position="23"/>
        <end position="228"/>
    </location>
</feature>
<reference evidence="7 8" key="1">
    <citation type="submission" date="2022-04" db="EMBL/GenBank/DDBJ databases">
        <title>Halobacillus sp. isolated from saltern.</title>
        <authorList>
            <person name="Won M."/>
            <person name="Lee C.-M."/>
            <person name="Woen H.-Y."/>
            <person name="Kwon S.-W."/>
        </authorList>
    </citation>
    <scope>NUCLEOTIDE SEQUENCE [LARGE SCALE GENOMIC DNA]</scope>
    <source>
        <strain evidence="7 8">SSTM10-2</strain>
    </source>
</reference>
<evidence type="ECO:0000259" key="6">
    <source>
        <dbReference type="SMART" id="SM00849"/>
    </source>
</evidence>
<keyword evidence="3" id="KW-0479">Metal-binding</keyword>
<dbReference type="EMBL" id="CP095074">
    <property type="protein sequence ID" value="UOQ93922.1"/>
    <property type="molecule type" value="Genomic_DNA"/>
</dbReference>
<dbReference type="Proteomes" id="UP000831880">
    <property type="component" value="Chromosome"/>
</dbReference>
<evidence type="ECO:0000256" key="2">
    <source>
        <dbReference type="ARBA" id="ARBA00007749"/>
    </source>
</evidence>
<gene>
    <name evidence="7" type="ORF">MUO14_02770</name>
</gene>
<accession>A0ABY4H4L9</accession>
<keyword evidence="5" id="KW-0862">Zinc</keyword>
<dbReference type="InterPro" id="IPR001279">
    <property type="entry name" value="Metallo-B-lactamas"/>
</dbReference>
<dbReference type="Gene3D" id="3.60.15.10">
    <property type="entry name" value="Ribonuclease Z/Hydroxyacylglutathione hydrolase-like"/>
    <property type="match status" value="1"/>
</dbReference>
<comment type="cofactor">
    <cofactor evidence="1">
        <name>Zn(2+)</name>
        <dbReference type="ChEBI" id="CHEBI:29105"/>
    </cofactor>
</comment>
<organism evidence="7 8">
    <name type="scientific">Halobacillus shinanisalinarum</name>
    <dbReference type="NCBI Taxonomy" id="2932258"/>
    <lineage>
        <taxon>Bacteria</taxon>
        <taxon>Bacillati</taxon>
        <taxon>Bacillota</taxon>
        <taxon>Bacilli</taxon>
        <taxon>Bacillales</taxon>
        <taxon>Bacillaceae</taxon>
        <taxon>Halobacillus</taxon>
    </lineage>
</organism>
<dbReference type="RefSeq" id="WP_244753533.1">
    <property type="nucleotide sequence ID" value="NZ_CP095074.1"/>
</dbReference>
<proteinExistence type="inferred from homology"/>
<name>A0ABY4H4L9_9BACI</name>
<comment type="similarity">
    <text evidence="2">Belongs to the metallo-beta-lactamase superfamily.</text>
</comment>
<dbReference type="PANTHER" id="PTHR42978:SF7">
    <property type="entry name" value="METALLO-HYDROLASE RV2300C-RELATED"/>
    <property type="match status" value="1"/>
</dbReference>
<dbReference type="Pfam" id="PF00753">
    <property type="entry name" value="Lactamase_B"/>
    <property type="match status" value="1"/>
</dbReference>
<evidence type="ECO:0000256" key="5">
    <source>
        <dbReference type="ARBA" id="ARBA00022833"/>
    </source>
</evidence>
<dbReference type="CDD" id="cd07729">
    <property type="entry name" value="AHL_lactonase_MBL-fold"/>
    <property type="match status" value="1"/>
</dbReference>
<evidence type="ECO:0000313" key="7">
    <source>
        <dbReference type="EMBL" id="UOQ93922.1"/>
    </source>
</evidence>
<dbReference type="SUPFAM" id="SSF56281">
    <property type="entry name" value="Metallo-hydrolase/oxidoreductase"/>
    <property type="match status" value="1"/>
</dbReference>